<comment type="caution">
    <text evidence="4">The sequence shown here is derived from an EMBL/GenBank/DDBJ whole genome shotgun (WGS) entry which is preliminary data.</text>
</comment>
<keyword evidence="5" id="KW-1185">Reference proteome</keyword>
<evidence type="ECO:0000256" key="1">
    <source>
        <dbReference type="ARBA" id="ARBA00008779"/>
    </source>
</evidence>
<accession>A0ABP9VQL8</accession>
<feature type="domain" description="Sulfatase N-terminal" evidence="3">
    <location>
        <begin position="61"/>
        <end position="387"/>
    </location>
</feature>
<name>A0ABP9VQL8_9BACT</name>
<dbReference type="PANTHER" id="PTHR42693:SF53">
    <property type="entry name" value="ENDO-4-O-SULFATASE"/>
    <property type="match status" value="1"/>
</dbReference>
<dbReference type="Proteomes" id="UP001416858">
    <property type="component" value="Unassembled WGS sequence"/>
</dbReference>
<evidence type="ECO:0000259" key="3">
    <source>
        <dbReference type="Pfam" id="PF00884"/>
    </source>
</evidence>
<evidence type="ECO:0000313" key="5">
    <source>
        <dbReference type="Proteomes" id="UP001416858"/>
    </source>
</evidence>
<dbReference type="InterPro" id="IPR000917">
    <property type="entry name" value="Sulfatase_N"/>
</dbReference>
<dbReference type="Pfam" id="PF00884">
    <property type="entry name" value="Sulfatase"/>
    <property type="match status" value="1"/>
</dbReference>
<proteinExistence type="inferred from homology"/>
<dbReference type="InterPro" id="IPR017850">
    <property type="entry name" value="Alkaline_phosphatase_core_sf"/>
</dbReference>
<keyword evidence="2" id="KW-0378">Hydrolase</keyword>
<organism evidence="4 5">
    <name type="scientific">Novipirellula caenicola</name>
    <dbReference type="NCBI Taxonomy" id="1536901"/>
    <lineage>
        <taxon>Bacteria</taxon>
        <taxon>Pseudomonadati</taxon>
        <taxon>Planctomycetota</taxon>
        <taxon>Planctomycetia</taxon>
        <taxon>Pirellulales</taxon>
        <taxon>Pirellulaceae</taxon>
        <taxon>Novipirellula</taxon>
    </lineage>
</organism>
<gene>
    <name evidence="4" type="ORF">Rcae01_02907</name>
</gene>
<reference evidence="4 5" key="1">
    <citation type="submission" date="2024-02" db="EMBL/GenBank/DDBJ databases">
        <title>Rhodopirellula caenicola NBRC 110016.</title>
        <authorList>
            <person name="Ichikawa N."/>
            <person name="Katano-Makiyama Y."/>
            <person name="Hidaka K."/>
        </authorList>
    </citation>
    <scope>NUCLEOTIDE SEQUENCE [LARGE SCALE GENOMIC DNA]</scope>
    <source>
        <strain evidence="4 5">NBRC 110016</strain>
    </source>
</reference>
<dbReference type="InterPro" id="IPR050738">
    <property type="entry name" value="Sulfatase"/>
</dbReference>
<sequence>MSHSAFEGSYGATLPPCKSLLEFVNETVFLMRRLSSHHVAVLASLMFAVAGTIASADTGKPNIVFILTDDHRWDATSESGEAFVRTPNLDRITASGTRFENAFVTLAICSPSRAACLTGRYGSANGVTEIGKSQIHHSEVTFAQSLRRIGYQTGVTGKWHLGNKPEDCGFDFASTCWSNGTWYDRKFTVAGETKVMPGFVDDVTADESIRFIREAIENDAPFVLWMNTQVPHMDHRHQWPAEQAYLGQYEASEMPLPQTWDDDLSGKPEYLKSARNRTQALAYGYDDPANIRQHAKEYFASVQQMDAAVGRVLDEIESLEIRDNTWIIFMGDNGWMLGEHGMTSKVLPYEESMRVPMAITGPNTKTQVVSELVLNIDLTATIYDLAGLPIPESLHGRSLLPLVRAEKPADWRTSFLYEAPSQQLGSQPLWAVRSSRWKYIETETSEGERFLELYDLDRDPIEQTNVASDPSNAMVVEDLSNQLRKHRSDIAADEKTLVAENPTEIEARKVPQAESVPNADRNAGSLSHRDEKVRNDLHISGVYPHLTTYGIYSQNGGHFKSGHDECGIGAIVPWADRLWMVNYAPHQPRGSEHKLFSIGEDLQTLSVHPESVGGTPAGRMIHAESNQLLIAHYLIDAEGNVRVISPADMPMRVTAITRHLTDPANMVYYIDMEGAIWEANVHTLAVKRLFKKPVPGWHGKGAYVSQGRLVVSNNGEHAAGTYDDLVVGGAAKNSEERGVLAEYDGENWKIVERRQYTEVTGPNGIAGGSDGNDPIWTMGWDRRSVRLKVLDDGTWHTYLLPKAAFCNDAIHGWYTEWPRIREITDGRWMMDMHGMFFDFPKTFTSQNSAGIKPIGSHLRYIPDFCAWNDKLVLATDETSIQGNHLAGQPQTNLWFGDYENLKEWGPASGYGGPWIEDKVTANTPSDPFLVSGFDRRVLHLATGRTKPTEGEEALRASDQQEIRSMPDRLASLPRVTVPRGDWHRAAKGYSFDVDQRVTVFLAVDQRGNPTLDPAWKMTDMTLIWGKNLQDVVYARSFEPGTITIPENATEHQPGSFGMPHTAFVLGSKPSELNIKTDRSSIVTRPVEQRIVDGDATPVVFALQVDRRGDGTWVDYESIEVPADGYVAYELPEDFDAIWLRLKTNRDCVATAYLHQTAAKFVDGSASENQTLFAGLASVDDDQARSALVYAAKQNRNLRVIASEDRFFDFTKAGFEFKADEDDPKLADLLNVQPQFTVDEASVVLKHGGKRLRLPKGNAAYDKPFASGWPRDVREVESERVLANIHGTFYEVPLVINGAPPAFNLMRPVSSHAKQIADFCTWNGLLVLTGVGEDAKNDGHVFADEKQDAALWFGGIDDLWKFGKPVGHGGPWLSTTVKAGQPSDPYLMKGYDRKSLSLTHDSDTPVTMHVEVDITGDGHWRRYKSFDVPAGETLTYSFPDAFSAAWVRLISASDTTATAQLQYE</sequence>
<dbReference type="SUPFAM" id="SSF53649">
    <property type="entry name" value="Alkaline phosphatase-like"/>
    <property type="match status" value="1"/>
</dbReference>
<dbReference type="EMBL" id="BAABRO010000005">
    <property type="protein sequence ID" value="GAA5507451.1"/>
    <property type="molecule type" value="Genomic_DNA"/>
</dbReference>
<protein>
    <recommendedName>
        <fullName evidence="3">Sulfatase N-terminal domain-containing protein</fullName>
    </recommendedName>
</protein>
<evidence type="ECO:0000313" key="4">
    <source>
        <dbReference type="EMBL" id="GAA5507451.1"/>
    </source>
</evidence>
<dbReference type="PANTHER" id="PTHR42693">
    <property type="entry name" value="ARYLSULFATASE FAMILY MEMBER"/>
    <property type="match status" value="1"/>
</dbReference>
<evidence type="ECO:0000256" key="2">
    <source>
        <dbReference type="ARBA" id="ARBA00022801"/>
    </source>
</evidence>
<comment type="similarity">
    <text evidence="1">Belongs to the sulfatase family.</text>
</comment>
<dbReference type="SUPFAM" id="SSF101898">
    <property type="entry name" value="NHL repeat"/>
    <property type="match status" value="1"/>
</dbReference>
<dbReference type="Gene3D" id="3.40.720.10">
    <property type="entry name" value="Alkaline Phosphatase, subunit A"/>
    <property type="match status" value="1"/>
</dbReference>